<dbReference type="AlphaFoldDB" id="A0A835E4B4"/>
<dbReference type="InterPro" id="IPR055357">
    <property type="entry name" value="LRR_At1g61320_AtMIF1"/>
</dbReference>
<dbReference type="OrthoDB" id="689508at2759"/>
<evidence type="ECO:0000313" key="4">
    <source>
        <dbReference type="Proteomes" id="UP000636709"/>
    </source>
</evidence>
<dbReference type="PANTHER" id="PTHR34145:SF57">
    <property type="entry name" value="F-BOX DOMAIN-CONTAINING PROTEIN"/>
    <property type="match status" value="1"/>
</dbReference>
<evidence type="ECO:0000259" key="1">
    <source>
        <dbReference type="Pfam" id="PF00646"/>
    </source>
</evidence>
<organism evidence="3 4">
    <name type="scientific">Digitaria exilis</name>
    <dbReference type="NCBI Taxonomy" id="1010633"/>
    <lineage>
        <taxon>Eukaryota</taxon>
        <taxon>Viridiplantae</taxon>
        <taxon>Streptophyta</taxon>
        <taxon>Embryophyta</taxon>
        <taxon>Tracheophyta</taxon>
        <taxon>Spermatophyta</taxon>
        <taxon>Magnoliopsida</taxon>
        <taxon>Liliopsida</taxon>
        <taxon>Poales</taxon>
        <taxon>Poaceae</taxon>
        <taxon>PACMAD clade</taxon>
        <taxon>Panicoideae</taxon>
        <taxon>Panicodae</taxon>
        <taxon>Paniceae</taxon>
        <taxon>Anthephorinae</taxon>
        <taxon>Digitaria</taxon>
    </lineage>
</organism>
<dbReference type="InterPro" id="IPR001810">
    <property type="entry name" value="F-box_dom"/>
</dbReference>
<feature type="domain" description="F-box" evidence="1">
    <location>
        <begin position="158"/>
        <end position="194"/>
    </location>
</feature>
<dbReference type="SUPFAM" id="SSF81383">
    <property type="entry name" value="F-box domain"/>
    <property type="match status" value="1"/>
</dbReference>
<accession>A0A835E4B4</accession>
<dbReference type="InterPro" id="IPR053772">
    <property type="entry name" value="At1g61320/At1g61330-like"/>
</dbReference>
<dbReference type="Proteomes" id="UP000636709">
    <property type="component" value="Unassembled WGS sequence"/>
</dbReference>
<reference evidence="3" key="1">
    <citation type="submission" date="2020-07" db="EMBL/GenBank/DDBJ databases">
        <title>Genome sequence and genetic diversity analysis of an under-domesticated orphan crop, white fonio (Digitaria exilis).</title>
        <authorList>
            <person name="Bennetzen J.L."/>
            <person name="Chen S."/>
            <person name="Ma X."/>
            <person name="Wang X."/>
            <person name="Yssel A.E.J."/>
            <person name="Chaluvadi S.R."/>
            <person name="Johnson M."/>
            <person name="Gangashetty P."/>
            <person name="Hamidou F."/>
            <person name="Sanogo M.D."/>
            <person name="Zwaenepoel A."/>
            <person name="Wallace J."/>
            <person name="Van De Peer Y."/>
            <person name="Van Deynze A."/>
        </authorList>
    </citation>
    <scope>NUCLEOTIDE SEQUENCE</scope>
    <source>
        <tissue evidence="3">Leaves</tissue>
    </source>
</reference>
<dbReference type="PANTHER" id="PTHR34145">
    <property type="entry name" value="OS02G0105600 PROTEIN"/>
    <property type="match status" value="1"/>
</dbReference>
<name>A0A835E4B4_9POAL</name>
<dbReference type="Pfam" id="PF00646">
    <property type="entry name" value="F-box"/>
    <property type="match status" value="1"/>
</dbReference>
<protein>
    <recommendedName>
        <fullName evidence="5">F-box domain-containing protein</fullName>
    </recommendedName>
</protein>
<sequence>MAMLPKLRAVSTAAHGTDTNMRRGRRYYGDADCVIFYSYDLPGPGVTGGLLRLGYGAERIGKAWRRFTDASGDDESMPIGDKVLVAVDVVVGVTNIVVGACDFVIGACDFAQYARGALGRFRGKYLSSIEDRITTRVKRSYLCSRKRICRRGKYDVQFEDLPEDVQCLIFSKLELKEAVRSSVLSSKWANSWMISSKLRFDGSKMYGENFSRRYHIQRFIDDVDRVLKLQHGKVIETLEVKVEFGRILAVLLDNCVSFAAASSTKNLALDLVPKNYFGNTERYIFPFELLDRETMSRLQQIQLSFVSFKLPSEFSGFPELKRLDLCLLQVTSKDLQNMLSGCSKLEWLSISRCDLEDELIVDCPLSHLLYLRIARCKMTKIELHAAKLRTFIYNGTQLPVHTIQSQELKDVEISVSNSIAFGSALTALPKTLASRVQNLTLQVPLRLKSAKLLENSSKFSQLKHLKLVLFLLDQHPEDFDNILSLASFLRAAPLIEELEIHFNVSGRGNAETGRLRNLPKCPYKHLRNICISGFKGFQGQAELLAHAVENAPALEILTIDTASKNGNPLSQNVEPLGADIARSCLEWRISPKTKLRIDDSISEGLHQEWVLVES</sequence>
<dbReference type="Pfam" id="PF23622">
    <property type="entry name" value="LRR_At1g61320_AtMIF1"/>
    <property type="match status" value="1"/>
</dbReference>
<dbReference type="SUPFAM" id="SSF52047">
    <property type="entry name" value="RNI-like"/>
    <property type="match status" value="1"/>
</dbReference>
<dbReference type="InterPro" id="IPR032675">
    <property type="entry name" value="LRR_dom_sf"/>
</dbReference>
<evidence type="ECO:0000259" key="2">
    <source>
        <dbReference type="Pfam" id="PF23622"/>
    </source>
</evidence>
<dbReference type="Gene3D" id="3.80.10.10">
    <property type="entry name" value="Ribonuclease Inhibitor"/>
    <property type="match status" value="1"/>
</dbReference>
<comment type="caution">
    <text evidence="3">The sequence shown here is derived from an EMBL/GenBank/DDBJ whole genome shotgun (WGS) entry which is preliminary data.</text>
</comment>
<evidence type="ECO:0000313" key="3">
    <source>
        <dbReference type="EMBL" id="KAF8660738.1"/>
    </source>
</evidence>
<evidence type="ECO:0008006" key="5">
    <source>
        <dbReference type="Google" id="ProtNLM"/>
    </source>
</evidence>
<feature type="domain" description="At1g61320/AtMIF1 LRR" evidence="2">
    <location>
        <begin position="232"/>
        <end position="567"/>
    </location>
</feature>
<keyword evidence="4" id="KW-1185">Reference proteome</keyword>
<gene>
    <name evidence="3" type="ORF">HU200_057480</name>
</gene>
<proteinExistence type="predicted"/>
<dbReference type="EMBL" id="JACEFO010002430">
    <property type="protein sequence ID" value="KAF8660738.1"/>
    <property type="molecule type" value="Genomic_DNA"/>
</dbReference>
<dbReference type="InterPro" id="IPR036047">
    <property type="entry name" value="F-box-like_dom_sf"/>
</dbReference>